<dbReference type="InterPro" id="IPR006684">
    <property type="entry name" value="YbgC/YbaW"/>
</dbReference>
<evidence type="ECO:0000313" key="5">
    <source>
        <dbReference type="Proteomes" id="UP001229025"/>
    </source>
</evidence>
<comment type="caution">
    <text evidence="4">The sequence shown here is derived from an EMBL/GenBank/DDBJ whole genome shotgun (WGS) entry which is preliminary data.</text>
</comment>
<dbReference type="EC" id="3.1.2.-" evidence="4"/>
<reference evidence="5" key="1">
    <citation type="submission" date="2023-07" db="EMBL/GenBank/DDBJ databases">
        <title>Genome-based characterization of strain KMM 296 and proposal for reclassification of Cobetia litoralis and Cobetia pacifica, and emended description of the species Cobetia amphilecti and Cobetia marina.</title>
        <authorList>
            <person name="Balabanova L."/>
            <person name="Nedashkovskaya O."/>
        </authorList>
    </citation>
    <scope>NUCLEOTIDE SEQUENCE [LARGE SCALE GENOMIC DNA]</scope>
    <source>
        <strain evidence="5">NRIC 0815</strain>
    </source>
</reference>
<dbReference type="NCBIfam" id="TIGR00051">
    <property type="entry name" value="YbgC/FadM family acyl-CoA thioesterase"/>
    <property type="match status" value="1"/>
</dbReference>
<dbReference type="PANTHER" id="PTHR31793:SF24">
    <property type="entry name" value="LONG-CHAIN ACYL-COA THIOESTERASE FADM"/>
    <property type="match status" value="1"/>
</dbReference>
<organism evidence="4 5">
    <name type="scientific">Cobetia amphilecti</name>
    <dbReference type="NCBI Taxonomy" id="1055104"/>
    <lineage>
        <taxon>Bacteria</taxon>
        <taxon>Pseudomonadati</taxon>
        <taxon>Pseudomonadota</taxon>
        <taxon>Gammaproteobacteria</taxon>
        <taxon>Oceanospirillales</taxon>
        <taxon>Halomonadaceae</taxon>
        <taxon>Cobetia</taxon>
    </lineage>
</organism>
<evidence type="ECO:0000256" key="1">
    <source>
        <dbReference type="ARBA" id="ARBA00005953"/>
    </source>
</evidence>
<proteinExistence type="inferred from homology"/>
<dbReference type="CDD" id="cd00586">
    <property type="entry name" value="4HBT"/>
    <property type="match status" value="1"/>
</dbReference>
<protein>
    <submittedName>
        <fullName evidence="4">Thioesterase family protein</fullName>
        <ecNumber evidence="4">3.1.2.-</ecNumber>
    </submittedName>
</protein>
<keyword evidence="5" id="KW-1185">Reference proteome</keyword>
<dbReference type="Gene3D" id="3.10.129.10">
    <property type="entry name" value="Hotdog Thioesterase"/>
    <property type="match status" value="1"/>
</dbReference>
<feature type="compositionally biased region" description="Basic and acidic residues" evidence="3">
    <location>
        <begin position="14"/>
        <end position="26"/>
    </location>
</feature>
<feature type="region of interest" description="Disordered" evidence="3">
    <location>
        <begin position="1"/>
        <end position="32"/>
    </location>
</feature>
<dbReference type="InterPro" id="IPR029069">
    <property type="entry name" value="HotDog_dom_sf"/>
</dbReference>
<dbReference type="EMBL" id="JASCSA010000004">
    <property type="protein sequence ID" value="MDI5884099.1"/>
    <property type="molecule type" value="Genomic_DNA"/>
</dbReference>
<dbReference type="Pfam" id="PF13279">
    <property type="entry name" value="4HBT_2"/>
    <property type="match status" value="1"/>
</dbReference>
<dbReference type="PANTHER" id="PTHR31793">
    <property type="entry name" value="4-HYDROXYBENZOYL-COA THIOESTERASE FAMILY MEMBER"/>
    <property type="match status" value="1"/>
</dbReference>
<dbReference type="GO" id="GO:0016787">
    <property type="term" value="F:hydrolase activity"/>
    <property type="evidence" value="ECO:0007669"/>
    <property type="project" value="UniProtKB-KW"/>
</dbReference>
<dbReference type="RefSeq" id="WP_284726642.1">
    <property type="nucleotide sequence ID" value="NZ_CP136695.1"/>
</dbReference>
<evidence type="ECO:0000256" key="2">
    <source>
        <dbReference type="ARBA" id="ARBA00022801"/>
    </source>
</evidence>
<name>A0ABT6UQL7_9GAMM</name>
<sequence length="182" mass="20109">MQHDSNPPQAADGSHTDVGTHADVGTHTDVGNHAGVVSRTTLTVRGYHLDGYGHVNNARYLEFYEEGRWEFMLAHLDLAALKREGIAMVAVNLNLDWHYPATVHDELVITTRLAELGRRKMIMRQEIHLGERRMGEVHPRSGALVSRADFTFVLMNTDTGRAMPLDGEIGALLGALVSEETA</sequence>
<accession>A0ABT6UQL7</accession>
<dbReference type="Proteomes" id="UP001229025">
    <property type="component" value="Unassembled WGS sequence"/>
</dbReference>
<dbReference type="SUPFAM" id="SSF54637">
    <property type="entry name" value="Thioesterase/thiol ester dehydrase-isomerase"/>
    <property type="match status" value="1"/>
</dbReference>
<dbReference type="InterPro" id="IPR050563">
    <property type="entry name" value="4-hydroxybenzoyl-CoA_TE"/>
</dbReference>
<gene>
    <name evidence="4" type="ORF">QLT01_06995</name>
</gene>
<keyword evidence="2 4" id="KW-0378">Hydrolase</keyword>
<dbReference type="GeneID" id="97327338"/>
<evidence type="ECO:0000256" key="3">
    <source>
        <dbReference type="SAM" id="MobiDB-lite"/>
    </source>
</evidence>
<evidence type="ECO:0000313" key="4">
    <source>
        <dbReference type="EMBL" id="MDI5884099.1"/>
    </source>
</evidence>
<comment type="similarity">
    <text evidence="1">Belongs to the 4-hydroxybenzoyl-CoA thioesterase family.</text>
</comment>